<dbReference type="InterPro" id="IPR042176">
    <property type="entry name" value="Pantoate_ligase_C"/>
</dbReference>
<feature type="binding site" evidence="8">
    <location>
        <begin position="30"/>
        <end position="37"/>
    </location>
    <ligand>
        <name>ATP</name>
        <dbReference type="ChEBI" id="CHEBI:30616"/>
    </ligand>
</feature>
<dbReference type="GO" id="GO:0015940">
    <property type="term" value="P:pantothenate biosynthetic process"/>
    <property type="evidence" value="ECO:0007669"/>
    <property type="project" value="UniProtKB-UniRule"/>
</dbReference>
<dbReference type="Gene3D" id="3.40.50.620">
    <property type="entry name" value="HUPs"/>
    <property type="match status" value="1"/>
</dbReference>
<name>A0A1Q5PF27_9BACT</name>
<organism evidence="9 10">
    <name type="scientific">Pontibacter flavimaris</name>
    <dbReference type="NCBI Taxonomy" id="1797110"/>
    <lineage>
        <taxon>Bacteria</taxon>
        <taxon>Pseudomonadati</taxon>
        <taxon>Bacteroidota</taxon>
        <taxon>Cytophagia</taxon>
        <taxon>Cytophagales</taxon>
        <taxon>Hymenobacteraceae</taxon>
        <taxon>Pontibacter</taxon>
    </lineage>
</organism>
<comment type="similarity">
    <text evidence="2 8">Belongs to the pantothenate synthetase family.</text>
</comment>
<comment type="pathway">
    <text evidence="1 8">Cofactor biosynthesis; (R)-pantothenate biosynthesis; (R)-pantothenate from (R)-pantoate and beta-alanine: step 1/1.</text>
</comment>
<evidence type="ECO:0000256" key="6">
    <source>
        <dbReference type="ARBA" id="ARBA00022840"/>
    </source>
</evidence>
<evidence type="ECO:0000256" key="1">
    <source>
        <dbReference type="ARBA" id="ARBA00004990"/>
    </source>
</evidence>
<dbReference type="GO" id="GO:0005524">
    <property type="term" value="F:ATP binding"/>
    <property type="evidence" value="ECO:0007669"/>
    <property type="project" value="UniProtKB-KW"/>
</dbReference>
<feature type="binding site" evidence="8">
    <location>
        <begin position="184"/>
        <end position="187"/>
    </location>
    <ligand>
        <name>ATP</name>
        <dbReference type="ChEBI" id="CHEBI:30616"/>
    </ligand>
</feature>
<dbReference type="Proteomes" id="UP000186551">
    <property type="component" value="Unassembled WGS sequence"/>
</dbReference>
<keyword evidence="3 8" id="KW-0436">Ligase</keyword>
<feature type="active site" description="Proton donor" evidence="8">
    <location>
        <position position="37"/>
    </location>
</feature>
<proteinExistence type="inferred from homology"/>
<dbReference type="EC" id="6.3.2.1" evidence="8"/>
<evidence type="ECO:0000256" key="2">
    <source>
        <dbReference type="ARBA" id="ARBA00009256"/>
    </source>
</evidence>
<dbReference type="GO" id="GO:0005829">
    <property type="term" value="C:cytosol"/>
    <property type="evidence" value="ECO:0007669"/>
    <property type="project" value="TreeGrafter"/>
</dbReference>
<gene>
    <name evidence="8" type="primary">panC</name>
    <name evidence="9" type="ORF">A3841_12990</name>
</gene>
<evidence type="ECO:0000256" key="8">
    <source>
        <dbReference type="HAMAP-Rule" id="MF_00158"/>
    </source>
</evidence>
<comment type="catalytic activity">
    <reaction evidence="7 8">
        <text>(R)-pantoate + beta-alanine + ATP = (R)-pantothenate + AMP + diphosphate + H(+)</text>
        <dbReference type="Rhea" id="RHEA:10912"/>
        <dbReference type="ChEBI" id="CHEBI:15378"/>
        <dbReference type="ChEBI" id="CHEBI:15980"/>
        <dbReference type="ChEBI" id="CHEBI:29032"/>
        <dbReference type="ChEBI" id="CHEBI:30616"/>
        <dbReference type="ChEBI" id="CHEBI:33019"/>
        <dbReference type="ChEBI" id="CHEBI:57966"/>
        <dbReference type="ChEBI" id="CHEBI:456215"/>
        <dbReference type="EC" id="6.3.2.1"/>
    </reaction>
</comment>
<dbReference type="OrthoDB" id="9773087at2"/>
<comment type="miscellaneous">
    <text evidence="8">The reaction proceeds by a bi uni uni bi ping pong mechanism.</text>
</comment>
<sequence length="284" mass="31628">MEVIERVSIIRDRMQALRCSGKRIGFVPTMGALHEGHLQLLRASAQENDVTVCSIFVNPTQFNNPDDYRLYPRTLGQDTALLESVGCDILFAPHAEEVYIQQSKLQFSFGPLEAVMEGEHRPGHFNGVATVVGKLFHFVQPHRAYFGQKDLQQVAIVKQLVQGLSFDVEVVRYPTIREEDGLAMSSRNKRLDTGQRQVATMLHGALQLAKGQLGRKPVYTLKATVEAYLASAKEIKLEYFEVVDPDTLQPLADVQPGQEAALCIAAYVGPVRLIDNILVNLNEV</sequence>
<keyword evidence="4 8" id="KW-0566">Pantothenate biosynthesis</keyword>
<comment type="function">
    <text evidence="8">Catalyzes the condensation of pantoate with beta-alanine in an ATP-dependent reaction via a pantoyl-adenylate intermediate.</text>
</comment>
<evidence type="ECO:0000256" key="4">
    <source>
        <dbReference type="ARBA" id="ARBA00022655"/>
    </source>
</evidence>
<dbReference type="NCBIfam" id="TIGR00018">
    <property type="entry name" value="panC"/>
    <property type="match status" value="1"/>
</dbReference>
<dbReference type="AlphaFoldDB" id="A0A1Q5PF27"/>
<evidence type="ECO:0000313" key="10">
    <source>
        <dbReference type="Proteomes" id="UP000186551"/>
    </source>
</evidence>
<keyword evidence="6 8" id="KW-0067">ATP-binding</keyword>
<dbReference type="Gene3D" id="3.30.1300.10">
    <property type="entry name" value="Pantoate-beta-alanine ligase, C-terminal domain"/>
    <property type="match status" value="1"/>
</dbReference>
<comment type="caution">
    <text evidence="9">The sequence shown here is derived from an EMBL/GenBank/DDBJ whole genome shotgun (WGS) entry which is preliminary data.</text>
</comment>
<comment type="subunit">
    <text evidence="8">Homodimer.</text>
</comment>
<dbReference type="InterPro" id="IPR003721">
    <property type="entry name" value="Pantoate_ligase"/>
</dbReference>
<feature type="binding site" evidence="8">
    <location>
        <position position="176"/>
    </location>
    <ligand>
        <name>ATP</name>
        <dbReference type="ChEBI" id="CHEBI:30616"/>
    </ligand>
</feature>
<evidence type="ECO:0000313" key="9">
    <source>
        <dbReference type="EMBL" id="OKL40761.1"/>
    </source>
</evidence>
<feature type="binding site" evidence="8">
    <location>
        <position position="153"/>
    </location>
    <ligand>
        <name>(R)-pantoate</name>
        <dbReference type="ChEBI" id="CHEBI:15980"/>
    </ligand>
</feature>
<evidence type="ECO:0000256" key="7">
    <source>
        <dbReference type="ARBA" id="ARBA00048258"/>
    </source>
</evidence>
<dbReference type="RefSeq" id="WP_073851381.1">
    <property type="nucleotide sequence ID" value="NZ_LVWA01000004.1"/>
</dbReference>
<accession>A0A1Q5PF27</accession>
<dbReference type="CDD" id="cd00560">
    <property type="entry name" value="PanC"/>
    <property type="match status" value="1"/>
</dbReference>
<dbReference type="UniPathway" id="UPA00028">
    <property type="reaction ID" value="UER00005"/>
</dbReference>
<evidence type="ECO:0000256" key="5">
    <source>
        <dbReference type="ARBA" id="ARBA00022741"/>
    </source>
</evidence>
<feature type="binding site" evidence="8">
    <location>
        <position position="61"/>
    </location>
    <ligand>
        <name>(R)-pantoate</name>
        <dbReference type="ChEBI" id="CHEBI:15980"/>
    </ligand>
</feature>
<reference evidence="9 10" key="1">
    <citation type="submission" date="2016-03" db="EMBL/GenBank/DDBJ databases">
        <title>Genome sequence of Pontibacter sp. nov., of the family cytophagaceae, isolated from marine sediment of the Yellow Sea, China.</title>
        <authorList>
            <person name="Zhang G."/>
            <person name="Zhang R."/>
        </authorList>
    </citation>
    <scope>NUCLEOTIDE SEQUENCE [LARGE SCALE GENOMIC DNA]</scope>
    <source>
        <strain evidence="9 10">S10-8</strain>
    </source>
</reference>
<dbReference type="PANTHER" id="PTHR21299:SF1">
    <property type="entry name" value="PANTOATE--BETA-ALANINE LIGASE"/>
    <property type="match status" value="1"/>
</dbReference>
<feature type="binding site" evidence="8">
    <location>
        <position position="61"/>
    </location>
    <ligand>
        <name>beta-alanine</name>
        <dbReference type="ChEBI" id="CHEBI:57966"/>
    </ligand>
</feature>
<evidence type="ECO:0000256" key="3">
    <source>
        <dbReference type="ARBA" id="ARBA00022598"/>
    </source>
</evidence>
<dbReference type="Pfam" id="PF02569">
    <property type="entry name" value="Pantoate_ligase"/>
    <property type="match status" value="1"/>
</dbReference>
<dbReference type="STRING" id="1797110.A3841_12990"/>
<dbReference type="GO" id="GO:0004592">
    <property type="term" value="F:pantoate-beta-alanine ligase activity"/>
    <property type="evidence" value="ECO:0007669"/>
    <property type="project" value="UniProtKB-UniRule"/>
</dbReference>
<dbReference type="SUPFAM" id="SSF52374">
    <property type="entry name" value="Nucleotidylyl transferase"/>
    <property type="match status" value="1"/>
</dbReference>
<keyword evidence="10" id="KW-1185">Reference proteome</keyword>
<dbReference type="EMBL" id="LVWA01000004">
    <property type="protein sequence ID" value="OKL40761.1"/>
    <property type="molecule type" value="Genomic_DNA"/>
</dbReference>
<protein>
    <recommendedName>
        <fullName evidence="8">Pantothenate synthetase</fullName>
        <shortName evidence="8">PS</shortName>
        <ecNumber evidence="8">6.3.2.1</ecNumber>
    </recommendedName>
    <alternativeName>
        <fullName evidence="8">Pantoate--beta-alanine ligase</fullName>
    </alternativeName>
    <alternativeName>
        <fullName evidence="8">Pantoate-activating enzyme</fullName>
    </alternativeName>
</protein>
<comment type="subcellular location">
    <subcellularLocation>
        <location evidence="8">Cytoplasm</location>
    </subcellularLocation>
</comment>
<dbReference type="InterPro" id="IPR014729">
    <property type="entry name" value="Rossmann-like_a/b/a_fold"/>
</dbReference>
<dbReference type="PANTHER" id="PTHR21299">
    <property type="entry name" value="CYTIDYLATE KINASE/PANTOATE-BETA-ALANINE LIGASE"/>
    <property type="match status" value="1"/>
</dbReference>
<keyword evidence="8" id="KW-0963">Cytoplasm</keyword>
<keyword evidence="5 8" id="KW-0547">Nucleotide-binding</keyword>
<feature type="binding site" evidence="8">
    <location>
        <begin position="147"/>
        <end position="150"/>
    </location>
    <ligand>
        <name>ATP</name>
        <dbReference type="ChEBI" id="CHEBI:30616"/>
    </ligand>
</feature>
<dbReference type="HAMAP" id="MF_00158">
    <property type="entry name" value="PanC"/>
    <property type="match status" value="1"/>
</dbReference>